<dbReference type="Proteomes" id="UP000000267">
    <property type="component" value="Unassembled WGS sequence"/>
</dbReference>
<dbReference type="FunFam" id="2.60.40.1970:FF:000006">
    <property type="entry name" value="Transcription initiation factor TFIID subunit 14"/>
    <property type="match status" value="1"/>
</dbReference>
<dbReference type="GO" id="GO:0016251">
    <property type="term" value="F:RNA polymerase II general transcription initiation factor activity"/>
    <property type="evidence" value="ECO:0007669"/>
    <property type="project" value="EnsemblFungi"/>
</dbReference>
<dbReference type="Pfam" id="PF17035">
    <property type="entry name" value="BET"/>
    <property type="match status" value="1"/>
</dbReference>
<accession>A7TKQ8</accession>
<dbReference type="InParanoid" id="A7TKQ8"/>
<dbReference type="FunCoup" id="A7TKQ8">
    <property type="interactions" value="549"/>
</dbReference>
<evidence type="ECO:0000313" key="7">
    <source>
        <dbReference type="EMBL" id="EDO17170.1"/>
    </source>
</evidence>
<evidence type="ECO:0000256" key="5">
    <source>
        <dbReference type="PROSITE-ProRule" id="PRU00376"/>
    </source>
</evidence>
<dbReference type="InterPro" id="IPR016665">
    <property type="entry name" value="Sas5/TAF14"/>
</dbReference>
<dbReference type="Gene3D" id="1.20.1270.220">
    <property type="match status" value="1"/>
</dbReference>
<dbReference type="GO" id="GO:1990467">
    <property type="term" value="C:NuA3a histone acetyltransferase complex"/>
    <property type="evidence" value="ECO:0007669"/>
    <property type="project" value="EnsemblFungi"/>
</dbReference>
<name>A7TKQ8_VANPO</name>
<dbReference type="GO" id="GO:0006338">
    <property type="term" value="P:chromatin remodeling"/>
    <property type="evidence" value="ECO:0007669"/>
    <property type="project" value="EnsemblFungi"/>
</dbReference>
<dbReference type="eggNOG" id="KOG3149">
    <property type="taxonomic scope" value="Eukaryota"/>
</dbReference>
<evidence type="ECO:0000256" key="3">
    <source>
        <dbReference type="ARBA" id="ARBA00023163"/>
    </source>
</evidence>
<dbReference type="InterPro" id="IPR027353">
    <property type="entry name" value="NET_dom"/>
</dbReference>
<dbReference type="AlphaFoldDB" id="A7TKQ8"/>
<dbReference type="STRING" id="436907.A7TKQ8"/>
<keyword evidence="2" id="KW-0805">Transcription regulation</keyword>
<dbReference type="InterPro" id="IPR005033">
    <property type="entry name" value="YEATS"/>
</dbReference>
<dbReference type="GO" id="GO:0016592">
    <property type="term" value="C:mediator complex"/>
    <property type="evidence" value="ECO:0007669"/>
    <property type="project" value="EnsemblFungi"/>
</dbReference>
<evidence type="ECO:0000313" key="8">
    <source>
        <dbReference type="Proteomes" id="UP000000267"/>
    </source>
</evidence>
<dbReference type="Pfam" id="PF03366">
    <property type="entry name" value="YEATS"/>
    <property type="match status" value="1"/>
</dbReference>
<evidence type="ECO:0000256" key="2">
    <source>
        <dbReference type="ARBA" id="ARBA00023015"/>
    </source>
</evidence>
<dbReference type="OMA" id="GEFDMTI"/>
<dbReference type="GO" id="GO:0003677">
    <property type="term" value="F:DNA binding"/>
    <property type="evidence" value="ECO:0007669"/>
    <property type="project" value="EnsemblFungi"/>
</dbReference>
<dbReference type="OrthoDB" id="1741717at2759"/>
<dbReference type="InterPro" id="IPR055129">
    <property type="entry name" value="YEATS_dom"/>
</dbReference>
<feature type="domain" description="YEATS" evidence="6">
    <location>
        <begin position="1"/>
        <end position="134"/>
    </location>
</feature>
<dbReference type="Gene3D" id="2.60.40.1970">
    <property type="entry name" value="YEATS domain"/>
    <property type="match status" value="1"/>
</dbReference>
<comment type="subcellular location">
    <subcellularLocation>
        <location evidence="1 5">Nucleus</location>
    </subcellularLocation>
</comment>
<dbReference type="InterPro" id="IPR038336">
    <property type="entry name" value="NET_sf"/>
</dbReference>
<keyword evidence="3" id="KW-0804">Transcription</keyword>
<dbReference type="EMBL" id="DS480409">
    <property type="protein sequence ID" value="EDO17170.1"/>
    <property type="molecule type" value="Genomic_DNA"/>
</dbReference>
<keyword evidence="4 5" id="KW-0539">Nucleus</keyword>
<dbReference type="GO" id="GO:1990468">
    <property type="term" value="C:NuA3b histone acetyltransferase complex"/>
    <property type="evidence" value="ECO:0007669"/>
    <property type="project" value="EnsemblFungi"/>
</dbReference>
<organism evidence="8">
    <name type="scientific">Vanderwaltozyma polyspora (strain ATCC 22028 / DSM 70294 / BCRC 21397 / CBS 2163 / NBRC 10782 / NRRL Y-8283 / UCD 57-17)</name>
    <name type="common">Kluyveromyces polysporus</name>
    <dbReference type="NCBI Taxonomy" id="436907"/>
    <lineage>
        <taxon>Eukaryota</taxon>
        <taxon>Fungi</taxon>
        <taxon>Dikarya</taxon>
        <taxon>Ascomycota</taxon>
        <taxon>Saccharomycotina</taxon>
        <taxon>Saccharomycetes</taxon>
        <taxon>Saccharomycetales</taxon>
        <taxon>Saccharomycetaceae</taxon>
        <taxon>Vanderwaltozyma</taxon>
    </lineage>
</organism>
<dbReference type="InterPro" id="IPR038704">
    <property type="entry name" value="YEAST_sf"/>
</dbReference>
<dbReference type="GO" id="GO:0005674">
    <property type="term" value="C:transcription factor TFIIF complex"/>
    <property type="evidence" value="ECO:0007669"/>
    <property type="project" value="EnsemblFungi"/>
</dbReference>
<dbReference type="GO" id="GO:0016514">
    <property type="term" value="C:SWI/SNF complex"/>
    <property type="evidence" value="ECO:0007669"/>
    <property type="project" value="EnsemblFungi"/>
</dbReference>
<dbReference type="PIRSF" id="PIRSF016551">
    <property type="entry name" value="SAS5/TFIID_14"/>
    <property type="match status" value="1"/>
</dbReference>
<gene>
    <name evidence="7" type="ORF">Kpol_1072p40</name>
</gene>
<dbReference type="CDD" id="cd16905">
    <property type="entry name" value="YEATS_Taf14_like"/>
    <property type="match status" value="1"/>
</dbReference>
<evidence type="ECO:0000256" key="1">
    <source>
        <dbReference type="ARBA" id="ARBA00004123"/>
    </source>
</evidence>
<protein>
    <recommendedName>
        <fullName evidence="6">YEATS domain-containing protein</fullName>
    </recommendedName>
</protein>
<dbReference type="HOGENOM" id="CLU_078004_0_0_1"/>
<reference evidence="7 8" key="1">
    <citation type="journal article" date="2007" name="Proc. Natl. Acad. Sci. U.S.A.">
        <title>Independent sorting-out of thousands of duplicated gene pairs in two yeast species descended from a whole-genome duplication.</title>
        <authorList>
            <person name="Scannell D.R."/>
            <person name="Frank A.C."/>
            <person name="Conant G.C."/>
            <person name="Byrne K.P."/>
            <person name="Woolfit M."/>
            <person name="Wolfe K.H."/>
        </authorList>
    </citation>
    <scope>NUCLEOTIDE SEQUENCE [LARGE SCALE GENOMIC DNA]</scope>
    <source>
        <strain evidence="8">ATCC 22028 / DSM 70294 / BCRC 21397 / CBS 2163 / NBRC 10782 / NRRL Y-8283 / UCD 57-17</strain>
    </source>
</reference>
<dbReference type="PROSITE" id="PS51037">
    <property type="entry name" value="YEATS"/>
    <property type="match status" value="1"/>
</dbReference>
<dbReference type="GO" id="GO:0005669">
    <property type="term" value="C:transcription factor TFIID complex"/>
    <property type="evidence" value="ECO:0007669"/>
    <property type="project" value="EnsemblFungi"/>
</dbReference>
<dbReference type="PANTHER" id="PTHR23195">
    <property type="entry name" value="YEATS DOMAIN"/>
    <property type="match status" value="1"/>
</dbReference>
<sequence>MVSSVKRTVRIKTEQHVLPDLPPVENFPMRQWSIEIVLLDEEGKEVPATIFDKVIYHLHPTFSNPNRTFTDIPFRIEEQGWGGFPLDISVVLLEKAGERKITHDLNFLQESYEVDHVIQVPLNKPALTTELAKSGSIEDTAPKRKATSVAEPKAKKAKTASASTIKGNVDLEKLAFGLTKLKEEDLVGVVQMVTDNRTSDMNVTNNIDDGEFIIDLYSLPDGLLKSLWDYVKKNTD</sequence>
<evidence type="ECO:0000256" key="4">
    <source>
        <dbReference type="ARBA" id="ARBA00023242"/>
    </source>
</evidence>
<dbReference type="RefSeq" id="XP_001645028.1">
    <property type="nucleotide sequence ID" value="XM_001644978.1"/>
</dbReference>
<dbReference type="PhylomeDB" id="A7TKQ8"/>
<dbReference type="GeneID" id="5545369"/>
<keyword evidence="8" id="KW-1185">Reference proteome</keyword>
<dbReference type="GO" id="GO:0051123">
    <property type="term" value="P:RNA polymerase II preinitiation complex assembly"/>
    <property type="evidence" value="ECO:0007669"/>
    <property type="project" value="EnsemblFungi"/>
</dbReference>
<proteinExistence type="predicted"/>
<dbReference type="GO" id="GO:0045944">
    <property type="term" value="P:positive regulation of transcription by RNA polymerase II"/>
    <property type="evidence" value="ECO:0007669"/>
    <property type="project" value="EnsemblFungi"/>
</dbReference>
<evidence type="ECO:0000259" key="6">
    <source>
        <dbReference type="PROSITE" id="PS51037"/>
    </source>
</evidence>
<dbReference type="GO" id="GO:0031011">
    <property type="term" value="C:Ino80 complex"/>
    <property type="evidence" value="ECO:0007669"/>
    <property type="project" value="EnsemblFungi"/>
</dbReference>
<dbReference type="KEGG" id="vpo:Kpol_1072p40"/>